<dbReference type="SUPFAM" id="SSF53633">
    <property type="entry name" value="Carbamate kinase-like"/>
    <property type="match status" value="1"/>
</dbReference>
<keyword evidence="6" id="KW-0418">Kinase</keyword>
<protein>
    <recommendedName>
        <fullName evidence="3">UMP kinase</fullName>
        <ecNumber evidence="3">2.7.4.22</ecNumber>
    </recommendedName>
    <alternativeName>
        <fullName evidence="9">Uridine monophosphate kinase</fullName>
    </alternativeName>
</protein>
<dbReference type="Gene3D" id="3.40.1160.10">
    <property type="entry name" value="Acetylglutamate kinase-like"/>
    <property type="match status" value="1"/>
</dbReference>
<feature type="domain" description="Aspartate/glutamate/uridylate kinase" evidence="10">
    <location>
        <begin position="91"/>
        <end position="298"/>
    </location>
</feature>
<evidence type="ECO:0000256" key="8">
    <source>
        <dbReference type="ARBA" id="ARBA00022975"/>
    </source>
</evidence>
<dbReference type="PANTHER" id="PTHR42833:SF4">
    <property type="entry name" value="URIDYLATE KINASE PUMPKIN, CHLOROPLASTIC"/>
    <property type="match status" value="1"/>
</dbReference>
<dbReference type="Pfam" id="PF00696">
    <property type="entry name" value="AA_kinase"/>
    <property type="match status" value="1"/>
</dbReference>
<keyword evidence="4" id="KW-0808">Transferase</keyword>
<dbReference type="EC" id="2.7.4.22" evidence="3"/>
<evidence type="ECO:0000256" key="1">
    <source>
        <dbReference type="ARBA" id="ARBA00004791"/>
    </source>
</evidence>
<evidence type="ECO:0000313" key="11">
    <source>
        <dbReference type="EMBL" id="JAT71005.1"/>
    </source>
</evidence>
<dbReference type="GO" id="GO:0005737">
    <property type="term" value="C:cytoplasm"/>
    <property type="evidence" value="ECO:0007669"/>
    <property type="project" value="InterPro"/>
</dbReference>
<dbReference type="FunFam" id="3.40.1160.10:FF:000001">
    <property type="entry name" value="Uridylate kinase"/>
    <property type="match status" value="1"/>
</dbReference>
<dbReference type="NCBIfam" id="TIGR02075">
    <property type="entry name" value="pyrH_bact"/>
    <property type="match status" value="1"/>
</dbReference>
<dbReference type="UniPathway" id="UPA00159">
    <property type="reaction ID" value="UER00275"/>
</dbReference>
<name>A0A1D1ZW94_AUXPR</name>
<dbReference type="GO" id="GO:0033862">
    <property type="term" value="F:UMP kinase activity"/>
    <property type="evidence" value="ECO:0007669"/>
    <property type="project" value="UniProtKB-EC"/>
</dbReference>
<evidence type="ECO:0000256" key="4">
    <source>
        <dbReference type="ARBA" id="ARBA00022679"/>
    </source>
</evidence>
<proteinExistence type="inferred from homology"/>
<sequence length="333" mass="34485">NTIPDTSSPKMSLCRTAPQPGGVCVGARRSAQNGCSPAGPHSASYGAPKPVWSNMSREMCVPRGSAGRQGAWHVQAHAAPQAGPQGLASPRVMLKISGEALQGPAGYGVDPAILSGIARDVAAAVAAGVQVAVVVGGGNFFRGVGRWPGLDRASADYVGMLATVMNAVCLQSALEAEGVPTRVQTAIEMREIAEPYIRRRAMRHLERGRVVIFGAGTGNPFFTTDTAAALRAAEIGAGAFLKATKVDGVYDCDPAHHAGATLHRSLTFQEVLHASLAVMDGTAITLCKENDIPVVVFNLTTPGTMLQALLGDWSVGTVISSSRQEQAQPAPTA</sequence>
<evidence type="ECO:0000256" key="7">
    <source>
        <dbReference type="ARBA" id="ARBA00022840"/>
    </source>
</evidence>
<evidence type="ECO:0000256" key="6">
    <source>
        <dbReference type="ARBA" id="ARBA00022777"/>
    </source>
</evidence>
<accession>A0A1D1ZW94</accession>
<dbReference type="GO" id="GO:0005524">
    <property type="term" value="F:ATP binding"/>
    <property type="evidence" value="ECO:0007669"/>
    <property type="project" value="UniProtKB-KW"/>
</dbReference>
<dbReference type="GO" id="GO:0006225">
    <property type="term" value="P:UDP biosynthetic process"/>
    <property type="evidence" value="ECO:0007669"/>
    <property type="project" value="TreeGrafter"/>
</dbReference>
<evidence type="ECO:0000256" key="9">
    <source>
        <dbReference type="ARBA" id="ARBA00032092"/>
    </source>
</evidence>
<dbReference type="GO" id="GO:0044210">
    <property type="term" value="P:'de novo' CTP biosynthetic process"/>
    <property type="evidence" value="ECO:0007669"/>
    <property type="project" value="UniProtKB-UniPathway"/>
</dbReference>
<comment type="similarity">
    <text evidence="2">Belongs to the UMP kinase family.</text>
</comment>
<dbReference type="CDD" id="cd04254">
    <property type="entry name" value="AAK_UMPK-PyrH-Ec"/>
    <property type="match status" value="1"/>
</dbReference>
<dbReference type="InterPro" id="IPR001048">
    <property type="entry name" value="Asp/Glu/Uridylate_kinase"/>
</dbReference>
<dbReference type="InterPro" id="IPR036393">
    <property type="entry name" value="AceGlu_kinase-like_sf"/>
</dbReference>
<gene>
    <name evidence="11" type="ORF">g.7432</name>
</gene>
<feature type="non-terminal residue" evidence="11">
    <location>
        <position position="1"/>
    </location>
</feature>
<dbReference type="AlphaFoldDB" id="A0A1D1ZW94"/>
<evidence type="ECO:0000256" key="3">
    <source>
        <dbReference type="ARBA" id="ARBA00012899"/>
    </source>
</evidence>
<evidence type="ECO:0000256" key="2">
    <source>
        <dbReference type="ARBA" id="ARBA00007614"/>
    </source>
</evidence>
<dbReference type="InterPro" id="IPR015963">
    <property type="entry name" value="Uridylate_kinase_bac"/>
</dbReference>
<dbReference type="EMBL" id="GDKF01007617">
    <property type="protein sequence ID" value="JAT71005.1"/>
    <property type="molecule type" value="Transcribed_RNA"/>
</dbReference>
<evidence type="ECO:0000259" key="10">
    <source>
        <dbReference type="Pfam" id="PF00696"/>
    </source>
</evidence>
<keyword evidence="7" id="KW-0067">ATP-binding</keyword>
<evidence type="ECO:0000256" key="5">
    <source>
        <dbReference type="ARBA" id="ARBA00022741"/>
    </source>
</evidence>
<keyword evidence="5" id="KW-0547">Nucleotide-binding</keyword>
<reference evidence="11" key="1">
    <citation type="submission" date="2015-08" db="EMBL/GenBank/DDBJ databases">
        <authorList>
            <person name="Babu N.S."/>
            <person name="Beckwith C.J."/>
            <person name="Beseler K.G."/>
            <person name="Brison A."/>
            <person name="Carone J.V."/>
            <person name="Caskin T.P."/>
            <person name="Diamond M."/>
            <person name="Durham M.E."/>
            <person name="Foxe J.M."/>
            <person name="Go M."/>
            <person name="Henderson B.A."/>
            <person name="Jones I.B."/>
            <person name="McGettigan J.A."/>
            <person name="Micheletti S.J."/>
            <person name="Nasrallah M.E."/>
            <person name="Ortiz D."/>
            <person name="Piller C.R."/>
            <person name="Privatt S.R."/>
            <person name="Schneider S.L."/>
            <person name="Sharp S."/>
            <person name="Smith T.C."/>
            <person name="Stanton J.D."/>
            <person name="Ullery H.E."/>
            <person name="Wilson R.J."/>
            <person name="Serrano M.G."/>
            <person name="Buck G."/>
            <person name="Lee V."/>
            <person name="Wang Y."/>
            <person name="Carvalho R."/>
            <person name="Voegtly L."/>
            <person name="Shi R."/>
            <person name="Duckworth R."/>
            <person name="Johnson A."/>
            <person name="Loviza R."/>
            <person name="Walstead R."/>
            <person name="Shah Z."/>
            <person name="Kiflezghi M."/>
            <person name="Wade K."/>
            <person name="Ball S.L."/>
            <person name="Bradley K.W."/>
            <person name="Asai D.J."/>
            <person name="Bowman C.A."/>
            <person name="Russell D.A."/>
            <person name="Pope W.H."/>
            <person name="Jacobs-Sera D."/>
            <person name="Hendrix R.W."/>
            <person name="Hatfull G.F."/>
        </authorList>
    </citation>
    <scope>NUCLEOTIDE SEQUENCE</scope>
</reference>
<comment type="pathway">
    <text evidence="1">Pyrimidine metabolism; CTP biosynthesis via de novo pathway; UDP from UMP (UMPK route): step 1/1.</text>
</comment>
<dbReference type="HAMAP" id="MF_01220_B">
    <property type="entry name" value="PyrH_B"/>
    <property type="match status" value="1"/>
</dbReference>
<keyword evidence="8" id="KW-0665">Pyrimidine biosynthesis</keyword>
<organism evidence="11">
    <name type="scientific">Auxenochlorella protothecoides</name>
    <name type="common">Green microalga</name>
    <name type="synonym">Chlorella protothecoides</name>
    <dbReference type="NCBI Taxonomy" id="3075"/>
    <lineage>
        <taxon>Eukaryota</taxon>
        <taxon>Viridiplantae</taxon>
        <taxon>Chlorophyta</taxon>
        <taxon>core chlorophytes</taxon>
        <taxon>Trebouxiophyceae</taxon>
        <taxon>Chlorellales</taxon>
        <taxon>Chlorellaceae</taxon>
        <taxon>Auxenochlorella</taxon>
    </lineage>
</organism>
<dbReference type="PANTHER" id="PTHR42833">
    <property type="entry name" value="URIDYLATE KINASE"/>
    <property type="match status" value="1"/>
</dbReference>